<dbReference type="AlphaFoldDB" id="A0A199VCZ3"/>
<dbReference type="STRING" id="4615.A0A199VCZ3"/>
<feature type="transmembrane region" description="Helical" evidence="6">
    <location>
        <begin position="271"/>
        <end position="288"/>
    </location>
</feature>
<accession>A0A199VCZ3</accession>
<dbReference type="Gene3D" id="1.20.1250.20">
    <property type="entry name" value="MFS general substrate transporter like domains"/>
    <property type="match status" value="1"/>
</dbReference>
<feature type="transmembrane region" description="Helical" evidence="6">
    <location>
        <begin position="339"/>
        <end position="358"/>
    </location>
</feature>
<keyword evidence="4 6" id="KW-0472">Membrane</keyword>
<evidence type="ECO:0000256" key="3">
    <source>
        <dbReference type="ARBA" id="ARBA00022989"/>
    </source>
</evidence>
<reference evidence="7 8" key="1">
    <citation type="journal article" date="2016" name="DNA Res.">
        <title>The draft genome of MD-2 pineapple using hybrid error correction of long reads.</title>
        <authorList>
            <person name="Redwan R.M."/>
            <person name="Saidin A."/>
            <person name="Kumar S.V."/>
        </authorList>
    </citation>
    <scope>NUCLEOTIDE SEQUENCE [LARGE SCALE GENOMIC DNA]</scope>
    <source>
        <strain evidence="8">cv. MD2</strain>
        <tissue evidence="7">Leaf</tissue>
    </source>
</reference>
<feature type="transmembrane region" description="Helical" evidence="6">
    <location>
        <begin position="214"/>
        <end position="234"/>
    </location>
</feature>
<dbReference type="PANTHER" id="PTHR23294">
    <property type="entry name" value="ET TRANSLATION PRODUCT-RELATED"/>
    <property type="match status" value="1"/>
</dbReference>
<comment type="caution">
    <text evidence="7">The sequence shown here is derived from an EMBL/GenBank/DDBJ whole genome shotgun (WGS) entry which is preliminary data.</text>
</comment>
<feature type="region of interest" description="Disordered" evidence="5">
    <location>
        <begin position="477"/>
        <end position="522"/>
    </location>
</feature>
<dbReference type="EMBL" id="LSRQ01002333">
    <property type="protein sequence ID" value="OAY74645.1"/>
    <property type="molecule type" value="Genomic_DNA"/>
</dbReference>
<evidence type="ECO:0000256" key="6">
    <source>
        <dbReference type="SAM" id="Phobius"/>
    </source>
</evidence>
<name>A0A199VCZ3_ANACO</name>
<sequence>MERSEQQEEEEQKQRGGGGGGGSPLKKEEEEEENGGRRRRRRPGWLRHNSPLFQVVVIGVVCFCCPGMFNALSGMGGGGQLDHRAANNANTALYAAFSVSGVLGGAAYNLLGPRLTLLLGCSTYSLYAGSFLYYNHHPGRQLFTVVSGGVLGAGAGLLWSAQGAVVTSSPPPRLKASYFALFWAIFNTGGVLGGLLPFLINYSRPATAASLGDATYVAFVAFMACGALLSLAVLPPSRVVRDDGSRPSDDAYYPDARAELLRILRLFADRNMLLIAPAAWASNFFYTYQFNHVNGDLFDLRTRGLNNVFYWGAQMLGSAAVGYLLDFSFPGRRRRLRGFLGIAVVAALGTAVWAGGIADQRRFGHSGGPLASPIDFRQGRRFGGPFVLYFSYGLLDAMFQTLCYWVIGALADDSQTLSRYSGFYKGVQSAGAAVAWQIDTRNVSAMSQLIVNWSLTTISYPLLAVLVALAVKDETSPQDAEKNIPNPPPSAAAAAAAAAAPPPSISVGDGGEQGNNREAKSS</sequence>
<dbReference type="GO" id="GO:0016020">
    <property type="term" value="C:membrane"/>
    <property type="evidence" value="ECO:0007669"/>
    <property type="project" value="UniProtKB-SubCell"/>
</dbReference>
<feature type="transmembrane region" description="Helical" evidence="6">
    <location>
        <begin position="450"/>
        <end position="471"/>
    </location>
</feature>
<evidence type="ECO:0000313" key="8">
    <source>
        <dbReference type="Proteomes" id="UP000092600"/>
    </source>
</evidence>
<feature type="transmembrane region" description="Helical" evidence="6">
    <location>
        <begin position="386"/>
        <end position="410"/>
    </location>
</feature>
<dbReference type="Proteomes" id="UP000092600">
    <property type="component" value="Unassembled WGS sequence"/>
</dbReference>
<organism evidence="7 8">
    <name type="scientific">Ananas comosus</name>
    <name type="common">Pineapple</name>
    <name type="synonym">Ananas ananas</name>
    <dbReference type="NCBI Taxonomy" id="4615"/>
    <lineage>
        <taxon>Eukaryota</taxon>
        <taxon>Viridiplantae</taxon>
        <taxon>Streptophyta</taxon>
        <taxon>Embryophyta</taxon>
        <taxon>Tracheophyta</taxon>
        <taxon>Spermatophyta</taxon>
        <taxon>Magnoliopsida</taxon>
        <taxon>Liliopsida</taxon>
        <taxon>Poales</taxon>
        <taxon>Bromeliaceae</taxon>
        <taxon>Bromelioideae</taxon>
        <taxon>Ananas</taxon>
    </lineage>
</organism>
<evidence type="ECO:0000256" key="2">
    <source>
        <dbReference type="ARBA" id="ARBA00022692"/>
    </source>
</evidence>
<feature type="region of interest" description="Disordered" evidence="5">
    <location>
        <begin position="1"/>
        <end position="43"/>
    </location>
</feature>
<dbReference type="InterPro" id="IPR051617">
    <property type="entry name" value="UNC-93-like_regulator"/>
</dbReference>
<evidence type="ECO:0000313" key="7">
    <source>
        <dbReference type="EMBL" id="OAY74645.1"/>
    </source>
</evidence>
<dbReference type="PANTHER" id="PTHR23294:SF59">
    <property type="entry name" value="UNC93-LIKE PROTEIN C922.05C"/>
    <property type="match status" value="1"/>
</dbReference>
<feature type="transmembrane region" description="Helical" evidence="6">
    <location>
        <begin position="142"/>
        <end position="166"/>
    </location>
</feature>
<protein>
    <submittedName>
        <fullName evidence="7">UNC93-like protein 2</fullName>
    </submittedName>
</protein>
<evidence type="ECO:0000256" key="4">
    <source>
        <dbReference type="ARBA" id="ARBA00023136"/>
    </source>
</evidence>
<dbReference type="Pfam" id="PF05978">
    <property type="entry name" value="UNC-93"/>
    <property type="match status" value="1"/>
</dbReference>
<keyword evidence="2 6" id="KW-0812">Transmembrane</keyword>
<dbReference type="InterPro" id="IPR036259">
    <property type="entry name" value="MFS_trans_sf"/>
</dbReference>
<dbReference type="SUPFAM" id="SSF103473">
    <property type="entry name" value="MFS general substrate transporter"/>
    <property type="match status" value="1"/>
</dbReference>
<comment type="subcellular location">
    <subcellularLocation>
        <location evidence="1">Membrane</location>
        <topology evidence="1">Multi-pass membrane protein</topology>
    </subcellularLocation>
</comment>
<feature type="transmembrane region" description="Helical" evidence="6">
    <location>
        <begin position="92"/>
        <end position="110"/>
    </location>
</feature>
<feature type="transmembrane region" description="Helical" evidence="6">
    <location>
        <begin position="51"/>
        <end position="72"/>
    </location>
</feature>
<feature type="transmembrane region" description="Helical" evidence="6">
    <location>
        <begin position="117"/>
        <end position="136"/>
    </location>
</feature>
<keyword evidence="3 6" id="KW-1133">Transmembrane helix</keyword>
<evidence type="ECO:0000256" key="1">
    <source>
        <dbReference type="ARBA" id="ARBA00004141"/>
    </source>
</evidence>
<feature type="transmembrane region" description="Helical" evidence="6">
    <location>
        <begin position="178"/>
        <end position="202"/>
    </location>
</feature>
<dbReference type="InterPro" id="IPR010291">
    <property type="entry name" value="Ion_channel_UNC-93"/>
</dbReference>
<evidence type="ECO:0000256" key="5">
    <source>
        <dbReference type="SAM" id="MobiDB-lite"/>
    </source>
</evidence>
<gene>
    <name evidence="7" type="ORF">ACMD2_02384</name>
</gene>
<proteinExistence type="predicted"/>
<feature type="transmembrane region" description="Helical" evidence="6">
    <location>
        <begin position="308"/>
        <end position="327"/>
    </location>
</feature>